<dbReference type="Pfam" id="PF21199">
    <property type="entry name" value="LAMININ_IV_B"/>
    <property type="match status" value="1"/>
</dbReference>
<dbReference type="InterPro" id="IPR000859">
    <property type="entry name" value="CUB_dom"/>
</dbReference>
<dbReference type="SMART" id="SM00181">
    <property type="entry name" value="EGF"/>
    <property type="match status" value="7"/>
</dbReference>
<dbReference type="InterPro" id="IPR013015">
    <property type="entry name" value="Laminin_IV_B"/>
</dbReference>
<feature type="disulfide bond" evidence="12">
    <location>
        <begin position="952"/>
        <end position="964"/>
    </location>
</feature>
<evidence type="ECO:0000256" key="12">
    <source>
        <dbReference type="PROSITE-ProRule" id="PRU00460"/>
    </source>
</evidence>
<feature type="domain" description="Laminin EGF-like" evidence="15">
    <location>
        <begin position="1113"/>
        <end position="1161"/>
    </location>
</feature>
<dbReference type="PROSITE" id="PS01248">
    <property type="entry name" value="EGF_LAM_1"/>
    <property type="match status" value="4"/>
</dbReference>
<feature type="domain" description="Laminin IV type B" evidence="17">
    <location>
        <begin position="215"/>
        <end position="399"/>
    </location>
</feature>
<feature type="disulfide bond" evidence="12">
    <location>
        <begin position="1002"/>
        <end position="1019"/>
    </location>
</feature>
<keyword evidence="10" id="KW-0325">Glycoprotein</keyword>
<keyword evidence="3" id="KW-0272">Extracellular matrix</keyword>
<evidence type="ECO:0000256" key="7">
    <source>
        <dbReference type="ARBA" id="ARBA00022889"/>
    </source>
</evidence>
<feature type="domain" description="CUB" evidence="14">
    <location>
        <begin position="1048"/>
        <end position="1145"/>
    </location>
</feature>
<evidence type="ECO:0000256" key="13">
    <source>
        <dbReference type="SAM" id="Coils"/>
    </source>
</evidence>
<gene>
    <name evidence="18" type="ORF">BRAFLDRAFT_66822</name>
</gene>
<feature type="domain" description="Laminin EGF-like" evidence="15">
    <location>
        <begin position="453"/>
        <end position="501"/>
    </location>
</feature>
<evidence type="ECO:0000256" key="9">
    <source>
        <dbReference type="ARBA" id="ARBA00023157"/>
    </source>
</evidence>
<dbReference type="Pfam" id="PF00052">
    <property type="entry name" value="Laminin_B"/>
    <property type="match status" value="1"/>
</dbReference>
<comment type="subcellular location">
    <subcellularLocation>
        <location evidence="1">Secreted</location>
        <location evidence="1">Extracellular space</location>
        <location evidence="1">Extracellular matrix</location>
        <location evidence="1">Basement membrane</location>
    </subcellularLocation>
</comment>
<comment type="caution">
    <text evidence="12">Lacks conserved residue(s) required for the propagation of feature annotation.</text>
</comment>
<dbReference type="PROSITE" id="PS00022">
    <property type="entry name" value="EGF_1"/>
    <property type="match status" value="1"/>
</dbReference>
<feature type="disulfide bond" evidence="12">
    <location>
        <begin position="455"/>
        <end position="472"/>
    </location>
</feature>
<proteinExistence type="predicted"/>
<feature type="disulfide bond" evidence="12">
    <location>
        <begin position="1136"/>
        <end position="1145"/>
    </location>
</feature>
<evidence type="ECO:0000256" key="3">
    <source>
        <dbReference type="ARBA" id="ARBA00022530"/>
    </source>
</evidence>
<dbReference type="InterPro" id="IPR050440">
    <property type="entry name" value="Laminin/Netrin_ECM"/>
</dbReference>
<dbReference type="PROSITE" id="PS50027">
    <property type="entry name" value="EGF_LAM_2"/>
    <property type="match status" value="8"/>
</dbReference>
<dbReference type="InParanoid" id="C3YU55"/>
<feature type="domain" description="Laminin EGF-like" evidence="15">
    <location>
        <begin position="62"/>
        <end position="113"/>
    </location>
</feature>
<dbReference type="PROSITE" id="PS51116">
    <property type="entry name" value="LAMININ_IVB"/>
    <property type="match status" value="1"/>
</dbReference>
<evidence type="ECO:0000256" key="10">
    <source>
        <dbReference type="ARBA" id="ARBA00023180"/>
    </source>
</evidence>
<dbReference type="CDD" id="cd00041">
    <property type="entry name" value="CUB"/>
    <property type="match status" value="1"/>
</dbReference>
<feature type="disulfide bond" evidence="12">
    <location>
        <begin position="1021"/>
        <end position="1030"/>
    </location>
</feature>
<dbReference type="EMBL" id="GG666552">
    <property type="protein sequence ID" value="EEN56332.1"/>
    <property type="molecule type" value="Genomic_DNA"/>
</dbReference>
<dbReference type="Pfam" id="PF00053">
    <property type="entry name" value="EGF_laminin"/>
    <property type="match status" value="11"/>
</dbReference>
<keyword evidence="4" id="KW-0732">Signal</keyword>
<evidence type="ECO:0000256" key="8">
    <source>
        <dbReference type="ARBA" id="ARBA00023054"/>
    </source>
</evidence>
<feature type="domain" description="Laminin EGF-like" evidence="15">
    <location>
        <begin position="793"/>
        <end position="842"/>
    </location>
</feature>
<feature type="disulfide bond" evidence="12">
    <location>
        <begin position="425"/>
        <end position="434"/>
    </location>
</feature>
<dbReference type="Gene3D" id="2.60.120.260">
    <property type="entry name" value="Galactose-binding domain-like"/>
    <property type="match status" value="1"/>
</dbReference>
<dbReference type="InterPro" id="IPR056863">
    <property type="entry name" value="LMN_ATRN_NET-like_EGF"/>
</dbReference>
<feature type="disulfide bond" evidence="12">
    <location>
        <begin position="404"/>
        <end position="416"/>
    </location>
</feature>
<dbReference type="PANTHER" id="PTHR10574">
    <property type="entry name" value="NETRIN/LAMININ-RELATED"/>
    <property type="match status" value="1"/>
</dbReference>
<dbReference type="FunFam" id="2.10.25.10:FF:000728">
    <property type="entry name" value="Laminin subunit gamma 1"/>
    <property type="match status" value="1"/>
</dbReference>
<evidence type="ECO:0000256" key="2">
    <source>
        <dbReference type="ARBA" id="ARBA00022525"/>
    </source>
</evidence>
<evidence type="ECO:0000256" key="5">
    <source>
        <dbReference type="ARBA" id="ARBA00022737"/>
    </source>
</evidence>
<evidence type="ECO:0000259" key="16">
    <source>
        <dbReference type="PROSITE" id="PS51115"/>
    </source>
</evidence>
<keyword evidence="11 12" id="KW-0424">Laminin EGF-like domain</keyword>
<keyword evidence="8 13" id="KW-0175">Coiled coil</keyword>
<feature type="disulfide bond" evidence="12">
    <location>
        <begin position="453"/>
        <end position="465"/>
    </location>
</feature>
<dbReference type="SUPFAM" id="SSF57196">
    <property type="entry name" value="EGF/Laminin"/>
    <property type="match status" value="9"/>
</dbReference>
<evidence type="ECO:0000256" key="11">
    <source>
        <dbReference type="ARBA" id="ARBA00023292"/>
    </source>
</evidence>
<feature type="disulfide bond" evidence="12">
    <location>
        <begin position="474"/>
        <end position="483"/>
    </location>
</feature>
<evidence type="ECO:0000256" key="4">
    <source>
        <dbReference type="ARBA" id="ARBA00022729"/>
    </source>
</evidence>
<feature type="domain" description="Laminin EGF-like" evidence="15">
    <location>
        <begin position="404"/>
        <end position="452"/>
    </location>
</feature>
<keyword evidence="5" id="KW-0677">Repeat</keyword>
<feature type="disulfide bond" evidence="12">
    <location>
        <begin position="954"/>
        <end position="971"/>
    </location>
</feature>
<accession>C3YU55</accession>
<feature type="domain" description="Laminin EGF-like" evidence="15">
    <location>
        <begin position="114"/>
        <end position="176"/>
    </location>
</feature>
<feature type="domain" description="Laminin EGF-like" evidence="15">
    <location>
        <begin position="1000"/>
        <end position="1047"/>
    </location>
</feature>
<keyword evidence="6" id="KW-0084">Basement membrane</keyword>
<dbReference type="InterPro" id="IPR000034">
    <property type="entry name" value="Laminin_IV"/>
</dbReference>
<protein>
    <submittedName>
        <fullName evidence="18">Uncharacterized protein</fullName>
    </submittedName>
</protein>
<dbReference type="CDD" id="cd00055">
    <property type="entry name" value="EGF_Lam"/>
    <property type="match status" value="10"/>
</dbReference>
<feature type="domain" description="Laminin IV type A" evidence="16">
    <location>
        <begin position="569"/>
        <end position="756"/>
    </location>
</feature>
<dbReference type="eggNOG" id="KOG1836">
    <property type="taxonomic scope" value="Eukaryota"/>
</dbReference>
<dbReference type="InterPro" id="IPR002049">
    <property type="entry name" value="LE_dom"/>
</dbReference>
<keyword evidence="9 12" id="KW-1015">Disulfide bond</keyword>
<evidence type="ECO:0000259" key="15">
    <source>
        <dbReference type="PROSITE" id="PS50027"/>
    </source>
</evidence>
<dbReference type="FunFam" id="2.10.25.10:FF:000275">
    <property type="entry name" value="usherin"/>
    <property type="match status" value="2"/>
</dbReference>
<dbReference type="Pfam" id="PF24973">
    <property type="entry name" value="EGF_LMN_ATRN"/>
    <property type="match status" value="1"/>
</dbReference>
<feature type="disulfide bond" evidence="12">
    <location>
        <begin position="973"/>
        <end position="982"/>
    </location>
</feature>
<feature type="domain" description="Laminin EGF-like" evidence="15">
    <location>
        <begin position="952"/>
        <end position="999"/>
    </location>
</feature>
<dbReference type="SUPFAM" id="SSF49854">
    <property type="entry name" value="Spermadhesin, CUB domain"/>
    <property type="match status" value="1"/>
</dbReference>
<dbReference type="InterPro" id="IPR035914">
    <property type="entry name" value="Sperma_CUB_dom_sf"/>
</dbReference>
<reference evidence="18" key="1">
    <citation type="journal article" date="2008" name="Nature">
        <title>The amphioxus genome and the evolution of the chordate karyotype.</title>
        <authorList>
            <consortium name="US DOE Joint Genome Institute (JGI-PGF)"/>
            <person name="Putnam N.H."/>
            <person name="Butts T."/>
            <person name="Ferrier D.E.K."/>
            <person name="Furlong R.F."/>
            <person name="Hellsten U."/>
            <person name="Kawashima T."/>
            <person name="Robinson-Rechavi M."/>
            <person name="Shoguchi E."/>
            <person name="Terry A."/>
            <person name="Yu J.-K."/>
            <person name="Benito-Gutierrez E.L."/>
            <person name="Dubchak I."/>
            <person name="Garcia-Fernandez J."/>
            <person name="Gibson-Brown J.J."/>
            <person name="Grigoriev I.V."/>
            <person name="Horton A.C."/>
            <person name="de Jong P.J."/>
            <person name="Jurka J."/>
            <person name="Kapitonov V.V."/>
            <person name="Kohara Y."/>
            <person name="Kuroki Y."/>
            <person name="Lindquist E."/>
            <person name="Lucas S."/>
            <person name="Osoegawa K."/>
            <person name="Pennacchio L.A."/>
            <person name="Salamov A.A."/>
            <person name="Satou Y."/>
            <person name="Sauka-Spengler T."/>
            <person name="Schmutz J."/>
            <person name="Shin-I T."/>
            <person name="Toyoda A."/>
            <person name="Bronner-Fraser M."/>
            <person name="Fujiyama A."/>
            <person name="Holland L.Z."/>
            <person name="Holland P.W.H."/>
            <person name="Satoh N."/>
            <person name="Rokhsar D.S."/>
        </authorList>
    </citation>
    <scope>NUCLEOTIDE SEQUENCE [LARGE SCALE GENOMIC DNA]</scope>
    <source>
        <strain evidence="18">S238N-H82</strain>
        <tissue evidence="18">Testes</tissue>
    </source>
</reference>
<dbReference type="InterPro" id="IPR000742">
    <property type="entry name" value="EGF"/>
</dbReference>
<name>C3YU55_BRAFL</name>
<organism>
    <name type="scientific">Branchiostoma floridae</name>
    <name type="common">Florida lancelet</name>
    <name type="synonym">Amphioxus</name>
    <dbReference type="NCBI Taxonomy" id="7739"/>
    <lineage>
        <taxon>Eukaryota</taxon>
        <taxon>Metazoa</taxon>
        <taxon>Chordata</taxon>
        <taxon>Cephalochordata</taxon>
        <taxon>Leptocardii</taxon>
        <taxon>Amphioxiformes</taxon>
        <taxon>Branchiostomatidae</taxon>
        <taxon>Branchiostoma</taxon>
    </lineage>
</organism>
<dbReference type="SMART" id="SM00180">
    <property type="entry name" value="EGF_Lam"/>
    <property type="match status" value="12"/>
</dbReference>
<evidence type="ECO:0000313" key="18">
    <source>
        <dbReference type="EMBL" id="EEN56332.1"/>
    </source>
</evidence>
<dbReference type="GO" id="GO:0007155">
    <property type="term" value="P:cell adhesion"/>
    <property type="evidence" value="ECO:0007669"/>
    <property type="project" value="UniProtKB-KW"/>
</dbReference>
<dbReference type="PRINTS" id="PR00011">
    <property type="entry name" value="EGFLAMININ"/>
</dbReference>
<keyword evidence="2" id="KW-0964">Secreted</keyword>
<dbReference type="Gene3D" id="2.10.25.10">
    <property type="entry name" value="Laminin"/>
    <property type="match status" value="10"/>
</dbReference>
<dbReference type="STRING" id="7739.C3YU55"/>
<evidence type="ECO:0000256" key="1">
    <source>
        <dbReference type="ARBA" id="ARBA00004302"/>
    </source>
</evidence>
<feature type="coiled-coil region" evidence="13">
    <location>
        <begin position="1659"/>
        <end position="1738"/>
    </location>
</feature>
<dbReference type="FunFam" id="2.10.25.10:FF:000188">
    <property type="entry name" value="Laminin subunit gamma 2"/>
    <property type="match status" value="2"/>
</dbReference>
<feature type="disulfide bond" evidence="12">
    <location>
        <begin position="1000"/>
        <end position="1012"/>
    </location>
</feature>
<evidence type="ECO:0000259" key="14">
    <source>
        <dbReference type="PROSITE" id="PS01180"/>
    </source>
</evidence>
<dbReference type="GO" id="GO:0005604">
    <property type="term" value="C:basement membrane"/>
    <property type="evidence" value="ECO:0007669"/>
    <property type="project" value="UniProtKB-SubCell"/>
</dbReference>
<dbReference type="PROSITE" id="PS01180">
    <property type="entry name" value="CUB"/>
    <property type="match status" value="1"/>
</dbReference>
<dbReference type="SMART" id="SM00281">
    <property type="entry name" value="LamB"/>
    <property type="match status" value="1"/>
</dbReference>
<sequence length="1752" mass="188846">MTTEDLEQNMCMHLTTSQECVTCAAAQITTASRDTDKACNCTTSGITNNGTCDNTTGQCTSCNCTTSGITNNGTCDNTTGQCTCKEQVFGRTCDTCKVGFWNLTADNPYGCQACDCDAAGTFNSSNLCDQLTGTCVCKDNTEGDRCDRCKVSSDRCDRGKEGSYNLTADNPAGCTLCECDPGGSVSPQCNSTGHCQCRPNMTGKTCSVAEEGFFVPFLDDLLFEAEVVAEAQNSSIVELDSTRVTGSGYLRVPVQTNIYFNITVPTNHSYAVVLRYNSEFSGDYVCVSPSHQQGCHDNSTRTSLPAFGEGGSVIATYVQLSAGVEYTISIYIGNSNGTEGLLLDSLVLLPDLNETSVYQTASLEDQQTMTTCWTAAASVNLQTSADCQLWGTAVTAEVYGVQECSCTSPGVNGTTCSPLGGQCVCLPGVVGRGCDLCAAYTYGIATGEGCTACDCDQSGSVAQSCDPVTGACRCHENVLPPKCDSCAEDHYGLHTGQGCLPCACNLTYSYNNTCSDEGQCPWFYNLGNWTSDGCLSCFCSNHSSNCISSPGWYRSSITNSWSLLDGSGINESRWQAVDGEGGTVPVREDYRILERLFQPQIVLRVEDVNSSDLYLSAPDEYLGDKRSAYLQSFVFTLSQTSVQNQTDTPRADVIIRGWYRAEPLVTSLPYNPGLDRTTYEFKFHEDEQWFMGNISHGQRASKADIVTVLSNITQILIRAKYTTTPGEAVDLYHVRMDYGTTDPPTGPPLNLSTIEECSCPEGFQGQFCEECAPGYTREVPGLIGDPLTPCVPCDCNGHEAGPCHVDTGVCSCTHNTTGDHCELCVDGFYGDALSETAASCQPCECPGLVGFDTNYFAKTCDENGTCHNCIGNHVGNHCQDCAEGFYGQPHNATNLNGTCLPCECTDSPPVCDSVSGQCTNCTNNTGGDHCKRCADGWYGLVMPGMGSNCTECSCNNTGSTSPTCDHNTGQCACQPNITGRQCDVCEPNYWDFSTEGCTTCSCHQPGAVSPQCDLTTGACTCTDHAMGMQCDGCETGYYHNQDQECVNCSIDQYISGEGIDIITSPNYPILYPSNLDCWYVITTDPGYALEVTILNFDLPDRSAGNDVTSGGSCNCSILGTVNGNMTCDPRSGQCDCRSGVRGQKCDQCDFGFEGDFPNCTVCPPCFNASVLRILNITEELNTTFEEIQALWGQYGNMSVEEVRQTLAQLNRTLQNVTAVLQEEIVDGENIRELNMLYAQIRDISAELESHLARLNSTQADLDQQLEDLSEFDGTVVMDGQVISPESTGSLLDSVKVGIANRTATANKTWQNINQIQQDLNASLTVLYGLENNISSINQTLQDSESLVQETLVITGENYTTEVQQNVEELGRLNVTAATLVEQFTLLATNVSKLLQDVEEGNLTVQQSLVQAEELVRSAAEMDRLINQTQRNSSDVHISALATLSDAQEYQIFAGASLSNMTSALAQVTMLGQLLEEVNNKTSEAGDLANSTLNMSIRQLQDMVNISSQINSTTVAEELVNRTLQGAQEGLQTAQALRNVTQAAEEEAGRALALVQQIETSLVDSNNTRQDIRTSVQTVEADRREIHNITAQVLQTAQSSRAQASTVLYDVLLVREEVGRLQQCFMQGRQDVLQLSNTAQGIHSVSVSNTQTITTTKQELIAAQSQADALVSDSEALQQEALELQENEAAALVGEMASLEQVAEIQDLLDVYIAGQQEMEDLEAEMAALEGQLDSLIASFEAADPTAQQRSNP</sequence>
<keyword evidence="7" id="KW-0130">Cell adhesion</keyword>
<evidence type="ECO:0000256" key="6">
    <source>
        <dbReference type="ARBA" id="ARBA00022869"/>
    </source>
</evidence>
<dbReference type="PANTHER" id="PTHR10574:SF406">
    <property type="entry name" value="LAMININ SUBUNIT ALPHA 5"/>
    <property type="match status" value="1"/>
</dbReference>
<dbReference type="PROSITE" id="PS51115">
    <property type="entry name" value="LAMININ_IVA"/>
    <property type="match status" value="1"/>
</dbReference>
<feature type="disulfide bond" evidence="12">
    <location>
        <begin position="84"/>
        <end position="93"/>
    </location>
</feature>
<dbReference type="FunFam" id="2.10.25.10:FF:000011">
    <property type="entry name" value="Cadherin EGF LAG seven-pass G-type receptor"/>
    <property type="match status" value="1"/>
</dbReference>
<feature type="disulfide bond" evidence="12">
    <location>
        <begin position="137"/>
        <end position="146"/>
    </location>
</feature>
<dbReference type="Gene3D" id="2.170.300.10">
    <property type="entry name" value="Tie2 ligand-binding domain superfamily"/>
    <property type="match status" value="1"/>
</dbReference>
<feature type="disulfide bond" evidence="12">
    <location>
        <begin position="812"/>
        <end position="821"/>
    </location>
</feature>
<feature type="disulfide bond" evidence="12">
    <location>
        <begin position="406"/>
        <end position="423"/>
    </location>
</feature>
<evidence type="ECO:0000259" key="17">
    <source>
        <dbReference type="PROSITE" id="PS51116"/>
    </source>
</evidence>